<evidence type="ECO:0000313" key="2">
    <source>
        <dbReference type="Proteomes" id="UP001140087"/>
    </source>
</evidence>
<sequence length="78" mass="8085">MAGARGALASVQSSADDPTLRANTATFFAQLQGVADPEEVAQSKKLVDAQIAANSRDHVPTKDTAAWVSSVVSHFVSS</sequence>
<accession>A0ACC1L6A1</accession>
<keyword evidence="2" id="KW-1185">Reference proteome</keyword>
<evidence type="ECO:0000313" key="1">
    <source>
        <dbReference type="EMBL" id="KAJ2802104.1"/>
    </source>
</evidence>
<protein>
    <submittedName>
        <fullName evidence="1">Uncharacterized protein</fullName>
    </submittedName>
</protein>
<comment type="caution">
    <text evidence="1">The sequence shown here is derived from an EMBL/GenBank/DDBJ whole genome shotgun (WGS) entry which is preliminary data.</text>
</comment>
<reference evidence="1" key="1">
    <citation type="submission" date="2022-07" db="EMBL/GenBank/DDBJ databases">
        <title>Phylogenomic reconstructions and comparative analyses of Kickxellomycotina fungi.</title>
        <authorList>
            <person name="Reynolds N.K."/>
            <person name="Stajich J.E."/>
            <person name="Barry K."/>
            <person name="Grigoriev I.V."/>
            <person name="Crous P."/>
            <person name="Smith M.E."/>
        </authorList>
    </citation>
    <scope>NUCLEOTIDE SEQUENCE</scope>
    <source>
        <strain evidence="1">BCRC 34780</strain>
    </source>
</reference>
<name>A0ACC1L6A1_9FUNG</name>
<dbReference type="EMBL" id="JANBUN010000666">
    <property type="protein sequence ID" value="KAJ2802104.1"/>
    <property type="molecule type" value="Genomic_DNA"/>
</dbReference>
<dbReference type="Proteomes" id="UP001140087">
    <property type="component" value="Unassembled WGS sequence"/>
</dbReference>
<proteinExistence type="predicted"/>
<gene>
    <name evidence="1" type="ORF">H4R21_002544</name>
</gene>
<organism evidence="1 2">
    <name type="scientific">Coemansia helicoidea</name>
    <dbReference type="NCBI Taxonomy" id="1286919"/>
    <lineage>
        <taxon>Eukaryota</taxon>
        <taxon>Fungi</taxon>
        <taxon>Fungi incertae sedis</taxon>
        <taxon>Zoopagomycota</taxon>
        <taxon>Kickxellomycotina</taxon>
        <taxon>Kickxellomycetes</taxon>
        <taxon>Kickxellales</taxon>
        <taxon>Kickxellaceae</taxon>
        <taxon>Coemansia</taxon>
    </lineage>
</organism>